<evidence type="ECO:0000313" key="1">
    <source>
        <dbReference type="EMBL" id="GHI66531.1"/>
    </source>
</evidence>
<reference evidence="2" key="1">
    <citation type="submission" date="2023-07" db="EMBL/GenBank/DDBJ databases">
        <title>Whole genome shotgun sequence of Streptomyces nojiriensis NBRC 13794.</title>
        <authorList>
            <person name="Komaki H."/>
            <person name="Tamura T."/>
        </authorList>
    </citation>
    <scope>NUCLEOTIDE SEQUENCE [LARGE SCALE GENOMIC DNA]</scope>
    <source>
        <strain evidence="2">NBRC 13794</strain>
    </source>
</reference>
<comment type="caution">
    <text evidence="1">The sequence shown here is derived from an EMBL/GenBank/DDBJ whole genome shotgun (WGS) entry which is preliminary data.</text>
</comment>
<evidence type="ECO:0000313" key="2">
    <source>
        <dbReference type="Proteomes" id="UP000613974"/>
    </source>
</evidence>
<protein>
    <submittedName>
        <fullName evidence="1">Uncharacterized protein</fullName>
    </submittedName>
</protein>
<dbReference type="InterPro" id="IPR046300">
    <property type="entry name" value="DUF6415"/>
</dbReference>
<organism evidence="1 2">
    <name type="scientific">Streptomyces nojiriensis</name>
    <dbReference type="NCBI Taxonomy" id="66374"/>
    <lineage>
        <taxon>Bacteria</taxon>
        <taxon>Bacillati</taxon>
        <taxon>Actinomycetota</taxon>
        <taxon>Actinomycetes</taxon>
        <taxon>Kitasatosporales</taxon>
        <taxon>Streptomycetaceae</taxon>
        <taxon>Streptomyces</taxon>
    </lineage>
</organism>
<gene>
    <name evidence="1" type="ORF">Snoj_04490</name>
</gene>
<accession>A0ABQ3SEG6</accession>
<dbReference type="RefSeq" id="WP_189745608.1">
    <property type="nucleotide sequence ID" value="NZ_BMRL01000018.1"/>
</dbReference>
<dbReference type="Pfam" id="PF19979">
    <property type="entry name" value="DUF6415"/>
    <property type="match status" value="1"/>
</dbReference>
<proteinExistence type="predicted"/>
<dbReference type="GeneID" id="95592902"/>
<keyword evidence="2" id="KW-1185">Reference proteome</keyword>
<sequence length="108" mass="11356">MSRTTVAADVATALRLSTAAPTGAVAEAVRGRLREHIKAHADQADRYAHSLPEGRARDVAIDTVRHARTLLPAQSGKDPAAGLRLLAKGADYLSRYASAQETASRPAA</sequence>
<dbReference type="EMBL" id="BNEC01000003">
    <property type="protein sequence ID" value="GHI66531.1"/>
    <property type="molecule type" value="Genomic_DNA"/>
</dbReference>
<name>A0ABQ3SEG6_9ACTN</name>
<dbReference type="Proteomes" id="UP000613974">
    <property type="component" value="Unassembled WGS sequence"/>
</dbReference>